<reference evidence="1 2" key="1">
    <citation type="submission" date="2013-11" db="EMBL/GenBank/DDBJ databases">
        <title>Comparative genomics of Ignicoccus.</title>
        <authorList>
            <person name="Podar M."/>
        </authorList>
    </citation>
    <scope>NUCLEOTIDE SEQUENCE [LARGE SCALE GENOMIC DNA]</scope>
    <source>
        <strain evidence="1 2">DSM 13165</strain>
    </source>
</reference>
<organism evidence="1 2">
    <name type="scientific">Ignicoccus islandicus DSM 13165</name>
    <dbReference type="NCBI Taxonomy" id="940295"/>
    <lineage>
        <taxon>Archaea</taxon>
        <taxon>Thermoproteota</taxon>
        <taxon>Thermoprotei</taxon>
        <taxon>Desulfurococcales</taxon>
        <taxon>Desulfurococcaceae</taxon>
        <taxon>Ignicoccus</taxon>
    </lineage>
</organism>
<dbReference type="OrthoDB" id="14971at2157"/>
<dbReference type="AlphaFoldDB" id="A0A0U2VDU4"/>
<dbReference type="Proteomes" id="UP000060778">
    <property type="component" value="Chromosome"/>
</dbReference>
<sequence length="93" mass="10475">MEEFVEGLKEAFEKVLCEFTGDCYVCYAKRGNRWYVIGASEGSIAYAKVAPYEDLPPIQNCEGLLAYPKGLFAFAKDQRELAKKVIEKVEKLG</sequence>
<evidence type="ECO:0000313" key="2">
    <source>
        <dbReference type="Proteomes" id="UP000060778"/>
    </source>
</evidence>
<dbReference type="GeneID" id="30679696"/>
<keyword evidence="2" id="KW-1185">Reference proteome</keyword>
<protein>
    <submittedName>
        <fullName evidence="1">Uncharacterized protein</fullName>
    </submittedName>
</protein>
<dbReference type="KEGG" id="iis:EYM_01430"/>
<gene>
    <name evidence="1" type="ORF">EYM_01430</name>
</gene>
<dbReference type="EMBL" id="CP006867">
    <property type="protein sequence ID" value="ALU12210.1"/>
    <property type="molecule type" value="Genomic_DNA"/>
</dbReference>
<dbReference type="STRING" id="940295.EYM_01430"/>
<dbReference type="RefSeq" id="WP_075049332.1">
    <property type="nucleotide sequence ID" value="NZ_CP006867.1"/>
</dbReference>
<accession>A0A0U2VDU4</accession>
<evidence type="ECO:0000313" key="1">
    <source>
        <dbReference type="EMBL" id="ALU12210.1"/>
    </source>
</evidence>
<name>A0A0U2VDU4_9CREN</name>
<proteinExistence type="predicted"/>